<evidence type="ECO:0000313" key="16">
    <source>
        <dbReference type="Proteomes" id="UP000183104"/>
    </source>
</evidence>
<reference evidence="16" key="1">
    <citation type="submission" date="2016-10" db="EMBL/GenBank/DDBJ databases">
        <authorList>
            <person name="Varghese N."/>
        </authorList>
    </citation>
    <scope>NUCLEOTIDE SEQUENCE [LARGE SCALE GENOMIC DNA]</scope>
    <source>
        <strain evidence="16">HL 19</strain>
    </source>
</reference>
<dbReference type="GO" id="GO:0015031">
    <property type="term" value="P:protein transport"/>
    <property type="evidence" value="ECO:0007669"/>
    <property type="project" value="UniProtKB-UniRule"/>
</dbReference>
<dbReference type="SUPFAM" id="SSF109998">
    <property type="entry name" value="Triger factor/SurA peptide-binding domain-like"/>
    <property type="match status" value="1"/>
</dbReference>
<accession>A0A1G5ADS4</accession>
<evidence type="ECO:0000259" key="14">
    <source>
        <dbReference type="PROSITE" id="PS50059"/>
    </source>
</evidence>
<evidence type="ECO:0000256" key="13">
    <source>
        <dbReference type="RuleBase" id="RU003914"/>
    </source>
</evidence>
<comment type="function">
    <text evidence="11">Involved in protein export. Acts as a chaperone by maintaining the newly synthesized protein in an open conformation. Functions as a peptidyl-prolyl cis-trans isomerase.</text>
</comment>
<evidence type="ECO:0000256" key="7">
    <source>
        <dbReference type="ARBA" id="ARBA00023186"/>
    </source>
</evidence>
<dbReference type="GO" id="GO:0051083">
    <property type="term" value="P:'de novo' cotranslational protein folding"/>
    <property type="evidence" value="ECO:0007669"/>
    <property type="project" value="TreeGrafter"/>
</dbReference>
<proteinExistence type="inferred from homology"/>
<dbReference type="Gene3D" id="3.10.50.40">
    <property type="match status" value="1"/>
</dbReference>
<dbReference type="NCBIfam" id="TIGR00115">
    <property type="entry name" value="tig"/>
    <property type="match status" value="1"/>
</dbReference>
<dbReference type="GO" id="GO:0051301">
    <property type="term" value="P:cell division"/>
    <property type="evidence" value="ECO:0007669"/>
    <property type="project" value="UniProtKB-KW"/>
</dbReference>
<dbReference type="GO" id="GO:0044183">
    <property type="term" value="F:protein folding chaperone"/>
    <property type="evidence" value="ECO:0007669"/>
    <property type="project" value="TreeGrafter"/>
</dbReference>
<dbReference type="InterPro" id="IPR036611">
    <property type="entry name" value="Trigger_fac_ribosome-bd_sf"/>
</dbReference>
<dbReference type="InterPro" id="IPR027304">
    <property type="entry name" value="Trigger_fact/SurA_dom_sf"/>
</dbReference>
<dbReference type="OrthoDB" id="9767721at2"/>
<dbReference type="Pfam" id="PF00254">
    <property type="entry name" value="FKBP_C"/>
    <property type="match status" value="1"/>
</dbReference>
<gene>
    <name evidence="11" type="primary">tig</name>
    <name evidence="15" type="ORF">SAMN05661077_0284</name>
</gene>
<comment type="domain">
    <text evidence="11">Consists of 3 domains; the N-terminus binds the ribosome, the middle domain has PPIase activity, while the C-terminus has intrinsic chaperone activity on its own.</text>
</comment>
<protein>
    <recommendedName>
        <fullName evidence="4 11">Trigger factor</fullName>
        <shortName evidence="11">TF</shortName>
        <ecNumber evidence="3 11">5.2.1.8</ecNumber>
    </recommendedName>
    <alternativeName>
        <fullName evidence="10 11">PPIase</fullName>
    </alternativeName>
</protein>
<keyword evidence="7 11" id="KW-0143">Chaperone</keyword>
<dbReference type="Gene3D" id="3.30.70.1050">
    <property type="entry name" value="Trigger factor ribosome-binding domain"/>
    <property type="match status" value="1"/>
</dbReference>
<comment type="catalytic activity">
    <reaction evidence="1 11 12">
        <text>[protein]-peptidylproline (omega=180) = [protein]-peptidylproline (omega=0)</text>
        <dbReference type="Rhea" id="RHEA:16237"/>
        <dbReference type="Rhea" id="RHEA-COMP:10747"/>
        <dbReference type="Rhea" id="RHEA-COMP:10748"/>
        <dbReference type="ChEBI" id="CHEBI:83833"/>
        <dbReference type="ChEBI" id="CHEBI:83834"/>
        <dbReference type="EC" id="5.2.1.8"/>
    </reaction>
</comment>
<dbReference type="RefSeq" id="WP_054967001.1">
    <property type="nucleotide sequence ID" value="NZ_FMUN01000001.1"/>
</dbReference>
<evidence type="ECO:0000256" key="11">
    <source>
        <dbReference type="HAMAP-Rule" id="MF_00303"/>
    </source>
</evidence>
<dbReference type="GO" id="GO:0043022">
    <property type="term" value="F:ribosome binding"/>
    <property type="evidence" value="ECO:0007669"/>
    <property type="project" value="TreeGrafter"/>
</dbReference>
<keyword evidence="8 11" id="KW-0413">Isomerase</keyword>
<evidence type="ECO:0000256" key="10">
    <source>
        <dbReference type="ARBA" id="ARBA00029986"/>
    </source>
</evidence>
<dbReference type="InterPro" id="IPR001179">
    <property type="entry name" value="PPIase_FKBP_dom"/>
</dbReference>
<evidence type="ECO:0000313" key="15">
    <source>
        <dbReference type="EMBL" id="SCX76026.1"/>
    </source>
</evidence>
<dbReference type="InterPro" id="IPR008881">
    <property type="entry name" value="Trigger_fac_ribosome-bd_bac"/>
</dbReference>
<keyword evidence="9 11" id="KW-0131">Cell cycle</keyword>
<keyword evidence="16" id="KW-1185">Reference proteome</keyword>
<evidence type="ECO:0000256" key="4">
    <source>
        <dbReference type="ARBA" id="ARBA00016902"/>
    </source>
</evidence>
<dbReference type="PROSITE" id="PS50059">
    <property type="entry name" value="FKBP_PPIASE"/>
    <property type="match status" value="1"/>
</dbReference>
<dbReference type="Pfam" id="PF05697">
    <property type="entry name" value="Trigger_N"/>
    <property type="match status" value="1"/>
</dbReference>
<dbReference type="GO" id="GO:0043335">
    <property type="term" value="P:protein unfolding"/>
    <property type="evidence" value="ECO:0007669"/>
    <property type="project" value="TreeGrafter"/>
</dbReference>
<dbReference type="FunFam" id="3.10.50.40:FF:000001">
    <property type="entry name" value="Trigger factor"/>
    <property type="match status" value="1"/>
</dbReference>
<dbReference type="GO" id="GO:0005737">
    <property type="term" value="C:cytoplasm"/>
    <property type="evidence" value="ECO:0007669"/>
    <property type="project" value="UniProtKB-SubCell"/>
</dbReference>
<keyword evidence="6 11" id="KW-0697">Rotamase</keyword>
<keyword evidence="11" id="KW-0963">Cytoplasm</keyword>
<feature type="domain" description="PPIase FKBP-type" evidence="14">
    <location>
        <begin position="161"/>
        <end position="246"/>
    </location>
</feature>
<evidence type="ECO:0000256" key="9">
    <source>
        <dbReference type="ARBA" id="ARBA00023306"/>
    </source>
</evidence>
<organism evidence="15 16">
    <name type="scientific">Thiohalorhabdus denitrificans</name>
    <dbReference type="NCBI Taxonomy" id="381306"/>
    <lineage>
        <taxon>Bacteria</taxon>
        <taxon>Pseudomonadati</taxon>
        <taxon>Pseudomonadota</taxon>
        <taxon>Gammaproteobacteria</taxon>
        <taxon>Thiohalorhabdales</taxon>
        <taxon>Thiohalorhabdaceae</taxon>
        <taxon>Thiohalorhabdus</taxon>
    </lineage>
</organism>
<dbReference type="PIRSF" id="PIRSF003095">
    <property type="entry name" value="Trigger_factor"/>
    <property type="match status" value="1"/>
</dbReference>
<keyword evidence="5 11" id="KW-0132">Cell division</keyword>
<evidence type="ECO:0000256" key="5">
    <source>
        <dbReference type="ARBA" id="ARBA00022618"/>
    </source>
</evidence>
<dbReference type="STRING" id="381306.AN478_12845"/>
<comment type="similarity">
    <text evidence="2 11 13">Belongs to the FKBP-type PPIase family. Tig subfamily.</text>
</comment>
<name>A0A1G5ADS4_9GAMM</name>
<dbReference type="Pfam" id="PF05698">
    <property type="entry name" value="Trigger_C"/>
    <property type="match status" value="1"/>
</dbReference>
<dbReference type="EMBL" id="FMUN01000001">
    <property type="protein sequence ID" value="SCX76026.1"/>
    <property type="molecule type" value="Genomic_DNA"/>
</dbReference>
<dbReference type="InterPro" id="IPR005215">
    <property type="entry name" value="Trig_fac"/>
</dbReference>
<dbReference type="HAMAP" id="MF_00303">
    <property type="entry name" value="Trigger_factor_Tig"/>
    <property type="match status" value="1"/>
</dbReference>
<sequence length="446" mass="50869">MEVSVNEGSGLQRQVTVTVPAERVNRELDQRLRQLAKNVKLPGFRPGKVPLSVVESKYRDEVYGEVLNALVSETYPNALEEHSLNPVAQPQLEPGELQRDQDFSYTATFDIYPEIEPTGYKGMELDKRTAEVSESDIDDTVERLRQMRADYEKVERAAAEGDQVLIDFVGRIDGEPFEGGEATDYTMEVGEGRHLKEMEEGLVGATAGETRTIDVPFPEDYPREELAGKTAQFEVTVKEVREKKLPELDEDFMKSFGVEDGKLETLRSDIQEGLEKEVTERTREGLRSQIFEKLAEANDFQVPDQLVERQLDRLVESHKNQYRQQGLDPDTLNLDSDELREQFRENATNQVKIGLMVPEIARIEGVETSQDEIREELERMADQYGSQRDQFLQYVAQNQEQMQEVEGRALETKVVDWIVENAQINEEKVPVSTLLGWEEESGEGSE</sequence>
<evidence type="ECO:0000256" key="3">
    <source>
        <dbReference type="ARBA" id="ARBA00013194"/>
    </source>
</evidence>
<dbReference type="PANTHER" id="PTHR30560:SF3">
    <property type="entry name" value="TRIGGER FACTOR-LIKE PROTEIN TIG, CHLOROPLASTIC"/>
    <property type="match status" value="1"/>
</dbReference>
<comment type="subcellular location">
    <subcellularLocation>
        <location evidence="11">Cytoplasm</location>
    </subcellularLocation>
    <text evidence="11">About half TF is bound to the ribosome near the polypeptide exit tunnel while the other half is free in the cytoplasm.</text>
</comment>
<evidence type="ECO:0000256" key="2">
    <source>
        <dbReference type="ARBA" id="ARBA00005464"/>
    </source>
</evidence>
<evidence type="ECO:0000256" key="8">
    <source>
        <dbReference type="ARBA" id="ARBA00023235"/>
    </source>
</evidence>
<dbReference type="EC" id="5.2.1.8" evidence="3 11"/>
<dbReference type="SUPFAM" id="SSF54534">
    <property type="entry name" value="FKBP-like"/>
    <property type="match status" value="1"/>
</dbReference>
<evidence type="ECO:0000256" key="6">
    <source>
        <dbReference type="ARBA" id="ARBA00023110"/>
    </source>
</evidence>
<evidence type="ECO:0000256" key="12">
    <source>
        <dbReference type="PROSITE-ProRule" id="PRU00277"/>
    </source>
</evidence>
<dbReference type="Proteomes" id="UP000183104">
    <property type="component" value="Unassembled WGS sequence"/>
</dbReference>
<dbReference type="InterPro" id="IPR008880">
    <property type="entry name" value="Trigger_fac_C"/>
</dbReference>
<dbReference type="InterPro" id="IPR037041">
    <property type="entry name" value="Trigger_fac_C_sf"/>
</dbReference>
<dbReference type="SUPFAM" id="SSF102735">
    <property type="entry name" value="Trigger factor ribosome-binding domain"/>
    <property type="match status" value="1"/>
</dbReference>
<dbReference type="GO" id="GO:0003755">
    <property type="term" value="F:peptidyl-prolyl cis-trans isomerase activity"/>
    <property type="evidence" value="ECO:0007669"/>
    <property type="project" value="UniProtKB-UniRule"/>
</dbReference>
<dbReference type="InterPro" id="IPR046357">
    <property type="entry name" value="PPIase_dom_sf"/>
</dbReference>
<dbReference type="Gene3D" id="1.10.3120.10">
    <property type="entry name" value="Trigger factor, C-terminal domain"/>
    <property type="match status" value="1"/>
</dbReference>
<evidence type="ECO:0000256" key="1">
    <source>
        <dbReference type="ARBA" id="ARBA00000971"/>
    </source>
</evidence>
<dbReference type="PANTHER" id="PTHR30560">
    <property type="entry name" value="TRIGGER FACTOR CHAPERONE AND PEPTIDYL-PROLYL CIS/TRANS ISOMERASE"/>
    <property type="match status" value="1"/>
</dbReference>
<dbReference type="AlphaFoldDB" id="A0A1G5ADS4"/>